<dbReference type="Proteomes" id="UP001382935">
    <property type="component" value="Chromosome"/>
</dbReference>
<dbReference type="EMBL" id="CP145607">
    <property type="protein sequence ID" value="WWM70386.1"/>
    <property type="molecule type" value="Genomic_DNA"/>
</dbReference>
<organism evidence="1 2">
    <name type="scientific">Sphingomonas kaistensis</name>
    <dbReference type="NCBI Taxonomy" id="298708"/>
    <lineage>
        <taxon>Bacteria</taxon>
        <taxon>Pseudomonadati</taxon>
        <taxon>Pseudomonadota</taxon>
        <taxon>Alphaproteobacteria</taxon>
        <taxon>Sphingomonadales</taxon>
        <taxon>Sphingomonadaceae</taxon>
        <taxon>Sphingomonas</taxon>
    </lineage>
</organism>
<name>A0ABZ2FZW7_9SPHN</name>
<proteinExistence type="predicted"/>
<dbReference type="RefSeq" id="WP_338503108.1">
    <property type="nucleotide sequence ID" value="NZ_CP145607.1"/>
</dbReference>
<gene>
    <name evidence="1" type="ORF">V6R86_06785</name>
</gene>
<protein>
    <submittedName>
        <fullName evidence="1">Uncharacterized protein</fullName>
    </submittedName>
</protein>
<evidence type="ECO:0000313" key="2">
    <source>
        <dbReference type="Proteomes" id="UP001382935"/>
    </source>
</evidence>
<reference evidence="1 2" key="1">
    <citation type="submission" date="2024-02" db="EMBL/GenBank/DDBJ databases">
        <title>Full genome sequence of Sphingomonas kaistensis.</title>
        <authorList>
            <person name="Poletto B.L."/>
            <person name="Silva G."/>
            <person name="Galante D."/>
            <person name="Campos K.R."/>
            <person name="Santos M.B.N."/>
            <person name="Sacchi C.T."/>
        </authorList>
    </citation>
    <scope>NUCLEOTIDE SEQUENCE [LARGE SCALE GENOMIC DNA]</scope>
    <source>
        <strain evidence="1 2">MA4R</strain>
    </source>
</reference>
<accession>A0ABZ2FZW7</accession>
<sequence length="72" mass="7914">MDERFSVDPEKAAFEASQIPVLNKGAGLAGPGDDTQDTVAPVVVTDAMRRLTWRRRQARPWMRGPHGQAPEA</sequence>
<evidence type="ECO:0000313" key="1">
    <source>
        <dbReference type="EMBL" id="WWM70386.1"/>
    </source>
</evidence>
<keyword evidence="2" id="KW-1185">Reference proteome</keyword>